<feature type="compositionally biased region" description="Polar residues" evidence="1">
    <location>
        <begin position="574"/>
        <end position="584"/>
    </location>
</feature>
<name>A0A8S3T8N1_MYTED</name>
<evidence type="ECO:0000313" key="3">
    <source>
        <dbReference type="EMBL" id="CAG2229832.1"/>
    </source>
</evidence>
<feature type="region of interest" description="Disordered" evidence="1">
    <location>
        <begin position="565"/>
        <end position="584"/>
    </location>
</feature>
<evidence type="ECO:0000313" key="4">
    <source>
        <dbReference type="Proteomes" id="UP000683360"/>
    </source>
</evidence>
<evidence type="ECO:0000256" key="1">
    <source>
        <dbReference type="SAM" id="MobiDB-lite"/>
    </source>
</evidence>
<gene>
    <name evidence="3" type="ORF">MEDL_42775</name>
</gene>
<feature type="region of interest" description="Disordered" evidence="1">
    <location>
        <begin position="463"/>
        <end position="483"/>
    </location>
</feature>
<dbReference type="OrthoDB" id="6078642at2759"/>
<feature type="domain" description="Mitochondria-eating protein C-terminal" evidence="2">
    <location>
        <begin position="528"/>
        <end position="706"/>
    </location>
</feature>
<dbReference type="InterPro" id="IPR031981">
    <property type="entry name" value="MIEAP_C"/>
</dbReference>
<comment type="caution">
    <text evidence="3">The sequence shown here is derived from an EMBL/GenBank/DDBJ whole genome shotgun (WGS) entry which is preliminary data.</text>
</comment>
<sequence length="710" mass="82093">MALRHQKSTSSASTKSRRTAIIRLLRQVKDAYTVDKIKQAKGEYEGLLAADQRFQVYPGKEFLAIDKQDVDRIEALAPLQKHANILYEMLTTDRNGVPVQKEAQDELCRLLVVKEAFDLISAKQLDEKKRSRLCELPDTVTIPLEDYEDMRRKMRLQKLELDELNSRSSRRQHHGQYIELGTSNPIRPTRIGDMYDGLFDIQWHEALPLAMGLYPEESEAFIFLRDLLLKAYDFSSDIAKDEQEKLVSHLNKSVLEPTLHMEGQEYRKRAKDDAEVTEQNEMYAKEVRKATAMKSLPSLFSLFKKLYLQENLNWSEFQLVDRLSNYLDKCVEITWLMSVYDPPLRFVLARLDIFDIKFQWNFKDSNRRGPVLSIRISLKYNAYVQNIQRIDKQIAADSDFLTASNLYVVLKKACDNWRPKGKTAMEEFRELQNFTKLYSDLERSYGKDGGTYKAIPNVHTSILGQQPKDEYSPRSQSYESPRSDSKALSISYVPIEAYEKLERKLGKQEEVIARKGAEINELRSRIGSISARILFLNILYGYTWCKKLAAEQLDELSDAMSQPVADPGVKPASRLSNTVTKTPRTGRLSSNLVLQQARDFRKQMAVSSVDAVVDRFKVEVIKDELGMDTQQLSPTVIKFIHKAAELLWYMCILDPPMYIAWPEYNEPFDTTKYIFYKQKDKGRKVKVPVWPALYLQEKGQLVTKGFAKGY</sequence>
<evidence type="ECO:0000259" key="2">
    <source>
        <dbReference type="Pfam" id="PF16026"/>
    </source>
</evidence>
<keyword evidence="4" id="KW-1185">Reference proteome</keyword>
<proteinExistence type="predicted"/>
<protein>
    <recommendedName>
        <fullName evidence="2">Mitochondria-eating protein C-terminal domain-containing protein</fullName>
    </recommendedName>
</protein>
<dbReference type="AlphaFoldDB" id="A0A8S3T8N1"/>
<dbReference type="EMBL" id="CAJPWZ010002038">
    <property type="protein sequence ID" value="CAG2229832.1"/>
    <property type="molecule type" value="Genomic_DNA"/>
</dbReference>
<reference evidence="3" key="1">
    <citation type="submission" date="2021-03" db="EMBL/GenBank/DDBJ databases">
        <authorList>
            <person name="Bekaert M."/>
        </authorList>
    </citation>
    <scope>NUCLEOTIDE SEQUENCE</scope>
</reference>
<organism evidence="3 4">
    <name type="scientific">Mytilus edulis</name>
    <name type="common">Blue mussel</name>
    <dbReference type="NCBI Taxonomy" id="6550"/>
    <lineage>
        <taxon>Eukaryota</taxon>
        <taxon>Metazoa</taxon>
        <taxon>Spiralia</taxon>
        <taxon>Lophotrochozoa</taxon>
        <taxon>Mollusca</taxon>
        <taxon>Bivalvia</taxon>
        <taxon>Autobranchia</taxon>
        <taxon>Pteriomorphia</taxon>
        <taxon>Mytilida</taxon>
        <taxon>Mytiloidea</taxon>
        <taxon>Mytilidae</taxon>
        <taxon>Mytilinae</taxon>
        <taxon>Mytilus</taxon>
    </lineage>
</organism>
<dbReference type="Proteomes" id="UP000683360">
    <property type="component" value="Unassembled WGS sequence"/>
</dbReference>
<accession>A0A8S3T8N1</accession>
<dbReference type="Pfam" id="PF16026">
    <property type="entry name" value="MIEAP"/>
    <property type="match status" value="1"/>
</dbReference>